<proteinExistence type="predicted"/>
<reference evidence="1 2" key="1">
    <citation type="submission" date="2018-03" db="EMBL/GenBank/DDBJ databases">
        <title>Bacteriophage NCPPB3778 and a type I-E CRISPR drive the evolution of the US Biological Select Agent, Rathayibacter toxicus.</title>
        <authorList>
            <person name="Davis E.W.II."/>
            <person name="Tabima J.F."/>
            <person name="Weisberg A.J."/>
            <person name="Dantas Lopes L."/>
            <person name="Wiseman M.S."/>
            <person name="Wiseman M.S."/>
            <person name="Pupko T."/>
            <person name="Belcher M.S."/>
            <person name="Sechler A.J."/>
            <person name="Tancos M.A."/>
            <person name="Schroeder B.K."/>
            <person name="Murray T.D."/>
            <person name="Luster D.G."/>
            <person name="Schneider W.L."/>
            <person name="Rogers E."/>
            <person name="Andreote F.D."/>
            <person name="Grunwald N.J."/>
            <person name="Putnam M.L."/>
            <person name="Chang J.H."/>
        </authorList>
    </citation>
    <scope>NUCLEOTIDE SEQUENCE [LARGE SCALE GENOMIC DNA]</scope>
    <source>
        <strain evidence="1 2">DSM 15933</strain>
    </source>
</reference>
<protein>
    <recommendedName>
        <fullName evidence="3">Asp23/Gls24 family envelope stress response protein</fullName>
    </recommendedName>
</protein>
<evidence type="ECO:0008006" key="3">
    <source>
        <dbReference type="Google" id="ProtNLM"/>
    </source>
</evidence>
<name>A0A2T4UTV9_9MICO</name>
<comment type="caution">
    <text evidence="1">The sequence shown here is derived from an EMBL/GenBank/DDBJ whole genome shotgun (WGS) entry which is preliminary data.</text>
</comment>
<gene>
    <name evidence="1" type="ORF">C1I63_09015</name>
</gene>
<dbReference type="RefSeq" id="WP_056866458.1">
    <property type="nucleotide sequence ID" value="NZ_PZPL01000001.1"/>
</dbReference>
<organism evidence="1 2">
    <name type="scientific">Rathayibacter caricis DSM 15933</name>
    <dbReference type="NCBI Taxonomy" id="1328867"/>
    <lineage>
        <taxon>Bacteria</taxon>
        <taxon>Bacillati</taxon>
        <taxon>Actinomycetota</taxon>
        <taxon>Actinomycetes</taxon>
        <taxon>Micrococcales</taxon>
        <taxon>Microbacteriaceae</taxon>
        <taxon>Rathayibacter</taxon>
    </lineage>
</organism>
<dbReference type="EMBL" id="PZPL01000001">
    <property type="protein sequence ID" value="PTL72974.1"/>
    <property type="molecule type" value="Genomic_DNA"/>
</dbReference>
<dbReference type="AlphaFoldDB" id="A0A2T4UTV9"/>
<sequence length="131" mass="12995">MSTAGGVVAPQSESPSSVLTALVRAVPGVAMVVPARAEARDVLAHAATALAPSPIPLLPGSLGTASGGTLAEPVLVRIAPDGIVVSIDIGVAADASAPGVARAVGAVAREWCEQEHPERRARIAVRIAAVD</sequence>
<dbReference type="Proteomes" id="UP000241085">
    <property type="component" value="Unassembled WGS sequence"/>
</dbReference>
<accession>A0A2T4UTV9</accession>
<evidence type="ECO:0000313" key="1">
    <source>
        <dbReference type="EMBL" id="PTL72974.1"/>
    </source>
</evidence>
<keyword evidence="2" id="KW-1185">Reference proteome</keyword>
<evidence type="ECO:0000313" key="2">
    <source>
        <dbReference type="Proteomes" id="UP000241085"/>
    </source>
</evidence>